<dbReference type="Proteomes" id="UP000077173">
    <property type="component" value="Unassembled WGS sequence"/>
</dbReference>
<dbReference type="RefSeq" id="WP_063681910.1">
    <property type="nucleotide sequence ID" value="NZ_LSEF01000114.1"/>
</dbReference>
<feature type="compositionally biased region" description="Basic residues" evidence="1">
    <location>
        <begin position="56"/>
        <end position="78"/>
    </location>
</feature>
<dbReference type="GeneID" id="32582658"/>
<proteinExistence type="predicted"/>
<protein>
    <submittedName>
        <fullName evidence="3">Uncharacterized protein</fullName>
    </submittedName>
</protein>
<sequence length="78" mass="8343">MNIQTVCRTLILGGLVAVATPSSLSLAQPKDTAAAPKETGAAAPSKATPNTNTNPAKHRYWRHRGGKHPHYGSRRVRT</sequence>
<accession>A0A176YK23</accession>
<keyword evidence="2" id="KW-0732">Signal</keyword>
<reference evidence="3 4" key="1">
    <citation type="submission" date="2016-02" db="EMBL/GenBank/DDBJ databases">
        <title>Draft genome sequence of the strain BR 10247T Bradyrhizobium neotropicale isolated from nodules of Centrolobium paraense.</title>
        <authorList>
            <person name="Simoes-Araujo J.L."/>
            <person name="Barauna A.C."/>
            <person name="Silva K."/>
            <person name="Zilli J.E."/>
        </authorList>
    </citation>
    <scope>NUCLEOTIDE SEQUENCE [LARGE SCALE GENOMIC DNA]</scope>
    <source>
        <strain evidence="3 4">BR 10247</strain>
    </source>
</reference>
<organism evidence="3 4">
    <name type="scientific">Bradyrhizobium neotropicale</name>
    <dbReference type="NCBI Taxonomy" id="1497615"/>
    <lineage>
        <taxon>Bacteria</taxon>
        <taxon>Pseudomonadati</taxon>
        <taxon>Pseudomonadota</taxon>
        <taxon>Alphaproteobacteria</taxon>
        <taxon>Hyphomicrobiales</taxon>
        <taxon>Nitrobacteraceae</taxon>
        <taxon>Bradyrhizobium</taxon>
    </lineage>
</organism>
<evidence type="ECO:0000313" key="3">
    <source>
        <dbReference type="EMBL" id="OAF07288.1"/>
    </source>
</evidence>
<keyword evidence="4" id="KW-1185">Reference proteome</keyword>
<evidence type="ECO:0000256" key="1">
    <source>
        <dbReference type="SAM" id="MobiDB-lite"/>
    </source>
</evidence>
<dbReference type="EMBL" id="LSEF01000114">
    <property type="protein sequence ID" value="OAF07288.1"/>
    <property type="molecule type" value="Genomic_DNA"/>
</dbReference>
<feature type="signal peptide" evidence="2">
    <location>
        <begin position="1"/>
        <end position="27"/>
    </location>
</feature>
<feature type="region of interest" description="Disordered" evidence="1">
    <location>
        <begin position="23"/>
        <end position="78"/>
    </location>
</feature>
<feature type="chain" id="PRO_5008054709" evidence="2">
    <location>
        <begin position="28"/>
        <end position="78"/>
    </location>
</feature>
<dbReference type="AlphaFoldDB" id="A0A176YK23"/>
<feature type="compositionally biased region" description="Low complexity" evidence="1">
    <location>
        <begin position="32"/>
        <end position="44"/>
    </location>
</feature>
<evidence type="ECO:0000313" key="4">
    <source>
        <dbReference type="Proteomes" id="UP000077173"/>
    </source>
</evidence>
<gene>
    <name evidence="3" type="ORF">AXW67_30660</name>
</gene>
<comment type="caution">
    <text evidence="3">The sequence shown here is derived from an EMBL/GenBank/DDBJ whole genome shotgun (WGS) entry which is preliminary data.</text>
</comment>
<name>A0A176YK23_9BRAD</name>
<evidence type="ECO:0000256" key="2">
    <source>
        <dbReference type="SAM" id="SignalP"/>
    </source>
</evidence>